<name>A0A2P5BKY0_PARAD</name>
<dbReference type="Proteomes" id="UP000237105">
    <property type="component" value="Unassembled WGS sequence"/>
</dbReference>
<proteinExistence type="predicted"/>
<accession>A0A2P5BKY0</accession>
<organism evidence="1 2">
    <name type="scientific">Parasponia andersonii</name>
    <name type="common">Sponia andersonii</name>
    <dbReference type="NCBI Taxonomy" id="3476"/>
    <lineage>
        <taxon>Eukaryota</taxon>
        <taxon>Viridiplantae</taxon>
        <taxon>Streptophyta</taxon>
        <taxon>Embryophyta</taxon>
        <taxon>Tracheophyta</taxon>
        <taxon>Spermatophyta</taxon>
        <taxon>Magnoliopsida</taxon>
        <taxon>eudicotyledons</taxon>
        <taxon>Gunneridae</taxon>
        <taxon>Pentapetalae</taxon>
        <taxon>rosids</taxon>
        <taxon>fabids</taxon>
        <taxon>Rosales</taxon>
        <taxon>Cannabaceae</taxon>
        <taxon>Parasponia</taxon>
    </lineage>
</organism>
<sequence length="95" mass="11222">MGCLEEEVTFRSPWKAISSLYGEFFHRVKFQVGSGARKRFWEDLRVGDGTLKEAFPSFYRLSSFKNKPISEFYEDSSRNSSDSIGWKFSFYEEFE</sequence>
<evidence type="ECO:0000313" key="2">
    <source>
        <dbReference type="Proteomes" id="UP000237105"/>
    </source>
</evidence>
<dbReference type="AlphaFoldDB" id="A0A2P5BKY0"/>
<comment type="caution">
    <text evidence="1">The sequence shown here is derived from an EMBL/GenBank/DDBJ whole genome shotgun (WGS) entry which is preliminary data.</text>
</comment>
<keyword evidence="2" id="KW-1185">Reference proteome</keyword>
<protein>
    <submittedName>
        <fullName evidence="1">Uncharacterized protein</fullName>
    </submittedName>
</protein>
<evidence type="ECO:0000313" key="1">
    <source>
        <dbReference type="EMBL" id="PON49469.1"/>
    </source>
</evidence>
<reference evidence="2" key="1">
    <citation type="submission" date="2016-06" db="EMBL/GenBank/DDBJ databases">
        <title>Parallel loss of symbiosis genes in relatives of nitrogen-fixing non-legume Parasponia.</title>
        <authorList>
            <person name="Van Velzen R."/>
            <person name="Holmer R."/>
            <person name="Bu F."/>
            <person name="Rutten L."/>
            <person name="Van Zeijl A."/>
            <person name="Liu W."/>
            <person name="Santuari L."/>
            <person name="Cao Q."/>
            <person name="Sharma T."/>
            <person name="Shen D."/>
            <person name="Roswanjaya Y."/>
            <person name="Wardhani T."/>
            <person name="Kalhor M.S."/>
            <person name="Jansen J."/>
            <person name="Van den Hoogen J."/>
            <person name="Gungor B."/>
            <person name="Hartog M."/>
            <person name="Hontelez J."/>
            <person name="Verver J."/>
            <person name="Yang W.-C."/>
            <person name="Schijlen E."/>
            <person name="Repin R."/>
            <person name="Schilthuizen M."/>
            <person name="Schranz E."/>
            <person name="Heidstra R."/>
            <person name="Miyata K."/>
            <person name="Fedorova E."/>
            <person name="Kohlen W."/>
            <person name="Bisseling T."/>
            <person name="Smit S."/>
            <person name="Geurts R."/>
        </authorList>
    </citation>
    <scope>NUCLEOTIDE SEQUENCE [LARGE SCALE GENOMIC DNA]</scope>
    <source>
        <strain evidence="2">cv. WU1-14</strain>
    </source>
</reference>
<dbReference type="EMBL" id="JXTB01000260">
    <property type="protein sequence ID" value="PON49469.1"/>
    <property type="molecule type" value="Genomic_DNA"/>
</dbReference>
<dbReference type="OrthoDB" id="1750006at2759"/>
<gene>
    <name evidence="1" type="ORF">PanWU01x14_229850</name>
</gene>